<accession>A0ABY4W4F3</accession>
<feature type="domain" description="HTH tetR-type" evidence="3">
    <location>
        <begin position="5"/>
        <end position="65"/>
    </location>
</feature>
<feature type="DNA-binding region" description="H-T-H motif" evidence="2">
    <location>
        <begin position="28"/>
        <end position="47"/>
    </location>
</feature>
<dbReference type="InterPro" id="IPR009057">
    <property type="entry name" value="Homeodomain-like_sf"/>
</dbReference>
<evidence type="ECO:0000256" key="1">
    <source>
        <dbReference type="ARBA" id="ARBA00023125"/>
    </source>
</evidence>
<evidence type="ECO:0000259" key="3">
    <source>
        <dbReference type="PROSITE" id="PS50977"/>
    </source>
</evidence>
<dbReference type="PROSITE" id="PS50977">
    <property type="entry name" value="HTH_TETR_2"/>
    <property type="match status" value="1"/>
</dbReference>
<name>A0ABY4W4F3_9PROT</name>
<dbReference type="EMBL" id="CP098747">
    <property type="protein sequence ID" value="USG62068.1"/>
    <property type="molecule type" value="Genomic_DNA"/>
</dbReference>
<dbReference type="PRINTS" id="PR00455">
    <property type="entry name" value="HTHTETR"/>
</dbReference>
<dbReference type="InterPro" id="IPR001647">
    <property type="entry name" value="HTH_TetR"/>
</dbReference>
<dbReference type="Proteomes" id="UP001056291">
    <property type="component" value="Chromosome"/>
</dbReference>
<evidence type="ECO:0000313" key="4">
    <source>
        <dbReference type="EMBL" id="USG62068.1"/>
    </source>
</evidence>
<dbReference type="InterPro" id="IPR050624">
    <property type="entry name" value="HTH-type_Tx_Regulator"/>
</dbReference>
<keyword evidence="5" id="KW-1185">Reference proteome</keyword>
<dbReference type="PANTHER" id="PTHR43479:SF12">
    <property type="entry name" value="TRANSCRIPTIONAL REGULATORY PROTEIN"/>
    <property type="match status" value="1"/>
</dbReference>
<dbReference type="Gene3D" id="1.10.357.10">
    <property type="entry name" value="Tetracycline Repressor, domain 2"/>
    <property type="match status" value="1"/>
</dbReference>
<gene>
    <name evidence="4" type="ORF">NBZ79_03655</name>
</gene>
<organism evidence="4 5">
    <name type="scientific">Sneathiella marina</name>
    <dbReference type="NCBI Taxonomy" id="2950108"/>
    <lineage>
        <taxon>Bacteria</taxon>
        <taxon>Pseudomonadati</taxon>
        <taxon>Pseudomonadota</taxon>
        <taxon>Alphaproteobacteria</taxon>
        <taxon>Sneathiellales</taxon>
        <taxon>Sneathiellaceae</taxon>
        <taxon>Sneathiella</taxon>
    </lineage>
</organism>
<dbReference type="Pfam" id="PF00440">
    <property type="entry name" value="TetR_N"/>
    <property type="match status" value="1"/>
</dbReference>
<protein>
    <submittedName>
        <fullName evidence="4">TetR/AcrR family transcriptional regulator</fullName>
    </submittedName>
</protein>
<proteinExistence type="predicted"/>
<dbReference type="PANTHER" id="PTHR43479">
    <property type="entry name" value="ACREF/ENVCD OPERON REPRESSOR-RELATED"/>
    <property type="match status" value="1"/>
</dbReference>
<reference evidence="4" key="1">
    <citation type="submission" date="2022-06" db="EMBL/GenBank/DDBJ databases">
        <title>Sneathiella actinostolidae sp. nov., isolated from a sea anemonein the Western Pacific Ocean.</title>
        <authorList>
            <person name="Wei M.J."/>
        </authorList>
    </citation>
    <scope>NUCLEOTIDE SEQUENCE</scope>
    <source>
        <strain evidence="4">PHK-P5</strain>
    </source>
</reference>
<dbReference type="SUPFAM" id="SSF46689">
    <property type="entry name" value="Homeodomain-like"/>
    <property type="match status" value="1"/>
</dbReference>
<evidence type="ECO:0000256" key="2">
    <source>
        <dbReference type="PROSITE-ProRule" id="PRU00335"/>
    </source>
</evidence>
<keyword evidence="1 2" id="KW-0238">DNA-binding</keyword>
<sequence>MTSKSSNKGKIIQAAKELFNLHGAANVGTNKIAAHLGISPGNLYYHFKNKEEIIRSIFPEINQATTQALAAADEQETFEDILINGLQNWMTVVWDYRFFYGNLVQILRNDPLLQEQYLLRREATLAFLKHTILTAGSKLPANDPPLDESTAEYLATNIWIIALNWIRYLQIGKSDKDITKNEIEQGAQQIYMVLSPYLDAETKQRITGKLPLR</sequence>
<evidence type="ECO:0000313" key="5">
    <source>
        <dbReference type="Proteomes" id="UP001056291"/>
    </source>
</evidence>
<dbReference type="InterPro" id="IPR025722">
    <property type="entry name" value="TetR"/>
</dbReference>
<dbReference type="RefSeq" id="WP_251935624.1">
    <property type="nucleotide sequence ID" value="NZ_CP098747.1"/>
</dbReference>
<dbReference type="Pfam" id="PF13972">
    <property type="entry name" value="TetR"/>
    <property type="match status" value="1"/>
</dbReference>